<name>A0ABV9TJH2_9MICC</name>
<sequence>MDSTLRFLSIRALHDSELPARRRALLNQLPLSITTALVYAGSAVFHTPLLANPLVWWAAGLFVLLLLACVVVPWERLPARAVLVLPVLDFVPIGLLREGMYPEVTGTVMMLLFPVLWLVTSGLVPYGAALLGAAMTLVVVWVPVFASPVPVTGDALTGALPVPLLVLAIGATVQEITHQLRVKETQLREALATTAHRKRLLYTVLDSINSRVLAVDTDGRPLVTNYGMLADYAGQRVAHGAAAEASLPGMYTESGRPLTSAQRPIARALAGESFTDHLVRYGEAPTQRVLSVSARTMHNDEHQPEGAVLSFHDVTELVNALNAQEEFVTGVSHELRTPLTSIRGYTELLTMDETLSETTRSGLGVIERNTEQLQNLVDDLLGAGNGAATLHPAPTDLVALLTEATAAAAPRAASGAVTLQTQAPQTLIAHCDPVRIGQVLDNLLSNAIKYSRPHSTVHVLATHHQGSARVEVIDHGIGMGPEDTGRIFERFYRSATARMSTIPGLGIGLALCREIIEQHGGTITCRSVLGEGTTMTITVPINPPSATPASGGASTTDHDPAPNILV</sequence>
<evidence type="ECO:0000256" key="11">
    <source>
        <dbReference type="SAM" id="MobiDB-lite"/>
    </source>
</evidence>
<evidence type="ECO:0000256" key="7">
    <source>
        <dbReference type="ARBA" id="ARBA00022777"/>
    </source>
</evidence>
<dbReference type="EC" id="2.7.13.3" evidence="3"/>
<feature type="transmembrane region" description="Helical" evidence="12">
    <location>
        <begin position="54"/>
        <end position="72"/>
    </location>
</feature>
<dbReference type="EMBL" id="JBHSIW010000008">
    <property type="protein sequence ID" value="MFC4903764.1"/>
    <property type="molecule type" value="Genomic_DNA"/>
</dbReference>
<dbReference type="InterPro" id="IPR050351">
    <property type="entry name" value="BphY/WalK/GraS-like"/>
</dbReference>
<organism evidence="14 15">
    <name type="scientific">Kocuria oceani</name>
    <dbReference type="NCBI Taxonomy" id="988827"/>
    <lineage>
        <taxon>Bacteria</taxon>
        <taxon>Bacillati</taxon>
        <taxon>Actinomycetota</taxon>
        <taxon>Actinomycetes</taxon>
        <taxon>Micrococcales</taxon>
        <taxon>Micrococcaceae</taxon>
        <taxon>Kocuria</taxon>
    </lineage>
</organism>
<dbReference type="CDD" id="cd00075">
    <property type="entry name" value="HATPase"/>
    <property type="match status" value="1"/>
</dbReference>
<evidence type="ECO:0000313" key="14">
    <source>
        <dbReference type="EMBL" id="MFC4903764.1"/>
    </source>
</evidence>
<evidence type="ECO:0000256" key="4">
    <source>
        <dbReference type="ARBA" id="ARBA00022553"/>
    </source>
</evidence>
<dbReference type="Gene3D" id="3.30.450.20">
    <property type="entry name" value="PAS domain"/>
    <property type="match status" value="1"/>
</dbReference>
<dbReference type="SMART" id="SM00387">
    <property type="entry name" value="HATPase_c"/>
    <property type="match status" value="1"/>
</dbReference>
<evidence type="ECO:0000256" key="3">
    <source>
        <dbReference type="ARBA" id="ARBA00012438"/>
    </source>
</evidence>
<keyword evidence="15" id="KW-1185">Reference proteome</keyword>
<comment type="catalytic activity">
    <reaction evidence="1">
        <text>ATP + protein L-histidine = ADP + protein N-phospho-L-histidine.</text>
        <dbReference type="EC" id="2.7.13.3"/>
    </reaction>
</comment>
<keyword evidence="12" id="KW-1133">Transmembrane helix</keyword>
<evidence type="ECO:0000313" key="15">
    <source>
        <dbReference type="Proteomes" id="UP001595797"/>
    </source>
</evidence>
<feature type="region of interest" description="Disordered" evidence="11">
    <location>
        <begin position="542"/>
        <end position="566"/>
    </location>
</feature>
<dbReference type="SUPFAM" id="SSF47384">
    <property type="entry name" value="Homodimeric domain of signal transducing histidine kinase"/>
    <property type="match status" value="1"/>
</dbReference>
<keyword evidence="9" id="KW-0902">Two-component regulatory system</keyword>
<dbReference type="PANTHER" id="PTHR42878">
    <property type="entry name" value="TWO-COMPONENT HISTIDINE KINASE"/>
    <property type="match status" value="1"/>
</dbReference>
<dbReference type="Proteomes" id="UP001595797">
    <property type="component" value="Unassembled WGS sequence"/>
</dbReference>
<proteinExistence type="predicted"/>
<dbReference type="SUPFAM" id="SSF55874">
    <property type="entry name" value="ATPase domain of HSP90 chaperone/DNA topoisomerase II/histidine kinase"/>
    <property type="match status" value="1"/>
</dbReference>
<dbReference type="PANTHER" id="PTHR42878:SF7">
    <property type="entry name" value="SENSOR HISTIDINE KINASE GLRK"/>
    <property type="match status" value="1"/>
</dbReference>
<comment type="caution">
    <text evidence="14">The sequence shown here is derived from an EMBL/GenBank/DDBJ whole genome shotgun (WGS) entry which is preliminary data.</text>
</comment>
<feature type="domain" description="Histidine kinase" evidence="13">
    <location>
        <begin position="330"/>
        <end position="543"/>
    </location>
</feature>
<evidence type="ECO:0000256" key="6">
    <source>
        <dbReference type="ARBA" id="ARBA00022741"/>
    </source>
</evidence>
<dbReference type="InterPro" id="IPR003661">
    <property type="entry name" value="HisK_dim/P_dom"/>
</dbReference>
<feature type="transmembrane region" description="Helical" evidence="12">
    <location>
        <begin position="79"/>
        <end position="95"/>
    </location>
</feature>
<dbReference type="InterPro" id="IPR003594">
    <property type="entry name" value="HATPase_dom"/>
</dbReference>
<keyword evidence="5" id="KW-0808">Transferase</keyword>
<feature type="transmembrane region" description="Helical" evidence="12">
    <location>
        <begin position="29"/>
        <end position="48"/>
    </location>
</feature>
<dbReference type="PRINTS" id="PR00344">
    <property type="entry name" value="BCTRLSENSOR"/>
</dbReference>
<keyword evidence="7 14" id="KW-0418">Kinase</keyword>
<dbReference type="Gene3D" id="3.30.565.10">
    <property type="entry name" value="Histidine kinase-like ATPase, C-terminal domain"/>
    <property type="match status" value="1"/>
</dbReference>
<protein>
    <recommendedName>
        <fullName evidence="10">Sensor-like histidine kinase SenX3</fullName>
        <ecNumber evidence="3">2.7.13.3</ecNumber>
    </recommendedName>
</protein>
<keyword evidence="12" id="KW-0472">Membrane</keyword>
<gene>
    <name evidence="14" type="ORF">ACFPCS_09335</name>
</gene>
<dbReference type="InterPro" id="IPR036890">
    <property type="entry name" value="HATPase_C_sf"/>
</dbReference>
<dbReference type="SMART" id="SM00388">
    <property type="entry name" value="HisKA"/>
    <property type="match status" value="1"/>
</dbReference>
<dbReference type="Pfam" id="PF00512">
    <property type="entry name" value="HisKA"/>
    <property type="match status" value="1"/>
</dbReference>
<dbReference type="Pfam" id="PF02518">
    <property type="entry name" value="HATPase_c"/>
    <property type="match status" value="1"/>
</dbReference>
<evidence type="ECO:0000256" key="10">
    <source>
        <dbReference type="ARBA" id="ARBA00039401"/>
    </source>
</evidence>
<dbReference type="InterPro" id="IPR004358">
    <property type="entry name" value="Sig_transdc_His_kin-like_C"/>
</dbReference>
<dbReference type="Gene3D" id="1.10.287.130">
    <property type="match status" value="1"/>
</dbReference>
<accession>A0ABV9TJH2</accession>
<evidence type="ECO:0000256" key="8">
    <source>
        <dbReference type="ARBA" id="ARBA00022840"/>
    </source>
</evidence>
<reference evidence="15" key="1">
    <citation type="journal article" date="2019" name="Int. J. Syst. Evol. Microbiol.">
        <title>The Global Catalogue of Microorganisms (GCM) 10K type strain sequencing project: providing services to taxonomists for standard genome sequencing and annotation.</title>
        <authorList>
            <consortium name="The Broad Institute Genomics Platform"/>
            <consortium name="The Broad Institute Genome Sequencing Center for Infectious Disease"/>
            <person name="Wu L."/>
            <person name="Ma J."/>
        </authorList>
    </citation>
    <scope>NUCLEOTIDE SEQUENCE [LARGE SCALE GENOMIC DNA]</scope>
    <source>
        <strain evidence="15">CGMCC 4.6946</strain>
    </source>
</reference>
<dbReference type="InterPro" id="IPR013656">
    <property type="entry name" value="PAS_4"/>
</dbReference>
<evidence type="ECO:0000256" key="12">
    <source>
        <dbReference type="SAM" id="Phobius"/>
    </source>
</evidence>
<dbReference type="RefSeq" id="WP_277550516.1">
    <property type="nucleotide sequence ID" value="NZ_JARAMH010000003.1"/>
</dbReference>
<dbReference type="Pfam" id="PF08448">
    <property type="entry name" value="PAS_4"/>
    <property type="match status" value="1"/>
</dbReference>
<keyword evidence="12" id="KW-0812">Transmembrane</keyword>
<dbReference type="InterPro" id="IPR036097">
    <property type="entry name" value="HisK_dim/P_sf"/>
</dbReference>
<evidence type="ECO:0000259" key="13">
    <source>
        <dbReference type="PROSITE" id="PS50109"/>
    </source>
</evidence>
<evidence type="ECO:0000256" key="5">
    <source>
        <dbReference type="ARBA" id="ARBA00022679"/>
    </source>
</evidence>
<feature type="transmembrane region" description="Helical" evidence="12">
    <location>
        <begin position="126"/>
        <end position="149"/>
    </location>
</feature>
<keyword evidence="6" id="KW-0547">Nucleotide-binding</keyword>
<dbReference type="CDD" id="cd00082">
    <property type="entry name" value="HisKA"/>
    <property type="match status" value="1"/>
</dbReference>
<evidence type="ECO:0000256" key="2">
    <source>
        <dbReference type="ARBA" id="ARBA00004236"/>
    </source>
</evidence>
<evidence type="ECO:0000256" key="1">
    <source>
        <dbReference type="ARBA" id="ARBA00000085"/>
    </source>
</evidence>
<evidence type="ECO:0000256" key="9">
    <source>
        <dbReference type="ARBA" id="ARBA00023012"/>
    </source>
</evidence>
<comment type="subcellular location">
    <subcellularLocation>
        <location evidence="2">Cell membrane</location>
    </subcellularLocation>
</comment>
<dbReference type="InterPro" id="IPR005467">
    <property type="entry name" value="His_kinase_dom"/>
</dbReference>
<dbReference type="GO" id="GO:0016301">
    <property type="term" value="F:kinase activity"/>
    <property type="evidence" value="ECO:0007669"/>
    <property type="project" value="UniProtKB-KW"/>
</dbReference>
<dbReference type="PROSITE" id="PS50109">
    <property type="entry name" value="HIS_KIN"/>
    <property type="match status" value="1"/>
</dbReference>
<keyword evidence="8" id="KW-0067">ATP-binding</keyword>
<keyword evidence="4" id="KW-0597">Phosphoprotein</keyword>